<evidence type="ECO:0000256" key="4">
    <source>
        <dbReference type="SAM" id="MobiDB-lite"/>
    </source>
</evidence>
<dbReference type="Gene3D" id="1.25.40.20">
    <property type="entry name" value="Ankyrin repeat-containing domain"/>
    <property type="match status" value="1"/>
</dbReference>
<feature type="region of interest" description="Disordered" evidence="4">
    <location>
        <begin position="331"/>
        <end position="356"/>
    </location>
</feature>
<evidence type="ECO:0000256" key="2">
    <source>
        <dbReference type="ARBA" id="ARBA00023043"/>
    </source>
</evidence>
<evidence type="ECO:0000313" key="5">
    <source>
        <dbReference type="EMBL" id="MBA0311593.1"/>
    </source>
</evidence>
<dbReference type="GO" id="GO:0004842">
    <property type="term" value="F:ubiquitin-protein transferase activity"/>
    <property type="evidence" value="ECO:0007669"/>
    <property type="project" value="TreeGrafter"/>
</dbReference>
<dbReference type="InterPro" id="IPR002110">
    <property type="entry name" value="Ankyrin_rpt"/>
</dbReference>
<proteinExistence type="predicted"/>
<reference evidence="5" key="2">
    <citation type="journal article" date="2020" name="Front. Microbiol.">
        <title>Genetic Variants of the DSF Quorum Sensing System in Stenotrophomonas maltophilia Influence Virulence and Resistance Phenotypes Among Genotypically Diverse Clinical Isolates.</title>
        <authorList>
            <person name="Yero D."/>
            <person name="Huedo P."/>
            <person name="Conchillo-Sole O."/>
            <person name="Martinez-Servat S."/>
            <person name="Mamat U."/>
            <person name="Coves X."/>
            <person name="Llanas F."/>
            <person name="Roca I."/>
            <person name="Vila J."/>
            <person name="Schaible U.E."/>
            <person name="Daura X."/>
            <person name="Gibert I."/>
        </authorList>
    </citation>
    <scope>NUCLEOTIDE SEQUENCE</scope>
    <source>
        <strain evidence="5">OG156</strain>
    </source>
</reference>
<sequence length="356" mass="38287">MEPQHDNPVGNPGGGDFLNRPHEPLLHPILHPLTLAQFYGKHHEAAAAADAREVLDLATRFCREAQVFGLDTQTDAGFDWVMTPSRFSNRISLELGQGGHAALLQVDPDLSTHPLDAAIHAGVLGHKPLASAYALLPAEQRDGLLRELRESIDQVQSNRSAAKQLQALRALPELPVPSQPPLDIAQLLRRFEVPDAQARLAADHVKATYGGALTTMHGSQVLAAAHAHAPHLGLYGAPWQTWLCENATIGNLKGVEACLRMQAEPNVPDANGETPLHLAARHGHPGIVRRLIEAGADPALGNPRGETPLHVAAQHKRAQCCLELMAAGADPGRLDNAGRKPGDAHREKAREQVHDL</sequence>
<feature type="region of interest" description="Disordered" evidence="4">
    <location>
        <begin position="1"/>
        <end position="22"/>
    </location>
</feature>
<dbReference type="GO" id="GO:0085020">
    <property type="term" value="P:protein K6-linked ubiquitination"/>
    <property type="evidence" value="ECO:0007669"/>
    <property type="project" value="TreeGrafter"/>
</dbReference>
<name>A0AAW3S524_STEMA</name>
<dbReference type="InterPro" id="IPR036770">
    <property type="entry name" value="Ankyrin_rpt-contain_sf"/>
</dbReference>
<dbReference type="EMBL" id="RAUE01000017">
    <property type="protein sequence ID" value="MBA0311593.1"/>
    <property type="molecule type" value="Genomic_DNA"/>
</dbReference>
<dbReference type="PANTHER" id="PTHR24171:SF8">
    <property type="entry name" value="BRCA1-ASSOCIATED RING DOMAIN PROTEIN 1"/>
    <property type="match status" value="1"/>
</dbReference>
<dbReference type="SUPFAM" id="SSF48403">
    <property type="entry name" value="Ankyrin repeat"/>
    <property type="match status" value="1"/>
</dbReference>
<evidence type="ECO:0000313" key="6">
    <source>
        <dbReference type="Proteomes" id="UP000822271"/>
    </source>
</evidence>
<reference evidence="5" key="1">
    <citation type="submission" date="2018-09" db="EMBL/GenBank/DDBJ databases">
        <authorList>
            <person name="Groschel M."/>
            <person name="Kohl T."/>
            <person name="Conchillo-Sole O."/>
            <person name="Mamat U."/>
            <person name="Yero D."/>
            <person name="Niemann S."/>
            <person name="Daura X."/>
            <person name="Gibert I."/>
        </authorList>
    </citation>
    <scope>NUCLEOTIDE SEQUENCE</scope>
    <source>
        <strain evidence="5">OG156</strain>
    </source>
</reference>
<dbReference type="PROSITE" id="PS50297">
    <property type="entry name" value="ANK_REP_REGION"/>
    <property type="match status" value="2"/>
</dbReference>
<keyword evidence="2 3" id="KW-0040">ANK repeat</keyword>
<feature type="compositionally biased region" description="Basic and acidic residues" evidence="4">
    <location>
        <begin position="332"/>
        <end position="356"/>
    </location>
</feature>
<gene>
    <name evidence="5" type="ORF">D7Y33_11350</name>
</gene>
<comment type="caution">
    <text evidence="5">The sequence shown here is derived from an EMBL/GenBank/DDBJ whole genome shotgun (WGS) entry which is preliminary data.</text>
</comment>
<evidence type="ECO:0000256" key="3">
    <source>
        <dbReference type="PROSITE-ProRule" id="PRU00023"/>
    </source>
</evidence>
<dbReference type="Pfam" id="PF12796">
    <property type="entry name" value="Ank_2"/>
    <property type="match status" value="1"/>
</dbReference>
<evidence type="ECO:0000256" key="1">
    <source>
        <dbReference type="ARBA" id="ARBA00022737"/>
    </source>
</evidence>
<keyword evidence="1" id="KW-0677">Repeat</keyword>
<dbReference type="SMART" id="SM00248">
    <property type="entry name" value="ANK"/>
    <property type="match status" value="2"/>
</dbReference>
<organism evidence="5 6">
    <name type="scientific">Stenotrophomonas maltophilia</name>
    <name type="common">Pseudomonas maltophilia</name>
    <name type="synonym">Xanthomonas maltophilia</name>
    <dbReference type="NCBI Taxonomy" id="40324"/>
    <lineage>
        <taxon>Bacteria</taxon>
        <taxon>Pseudomonadati</taxon>
        <taxon>Pseudomonadota</taxon>
        <taxon>Gammaproteobacteria</taxon>
        <taxon>Lysobacterales</taxon>
        <taxon>Lysobacteraceae</taxon>
        <taxon>Stenotrophomonas</taxon>
        <taxon>Stenotrophomonas maltophilia group</taxon>
    </lineage>
</organism>
<accession>A0AAW3S524</accession>
<dbReference type="PROSITE" id="PS50088">
    <property type="entry name" value="ANK_REPEAT"/>
    <property type="match status" value="2"/>
</dbReference>
<feature type="repeat" description="ANK" evidence="3">
    <location>
        <begin position="271"/>
        <end position="303"/>
    </location>
</feature>
<dbReference type="AlphaFoldDB" id="A0AAW3S524"/>
<protein>
    <submittedName>
        <fullName evidence="5">Ankyrin repeat domain-containing protein</fullName>
    </submittedName>
</protein>
<dbReference type="PANTHER" id="PTHR24171">
    <property type="entry name" value="ANKYRIN REPEAT DOMAIN-CONTAINING PROTEIN 39-RELATED"/>
    <property type="match status" value="1"/>
</dbReference>
<dbReference type="Proteomes" id="UP000822271">
    <property type="component" value="Unassembled WGS sequence"/>
</dbReference>
<feature type="repeat" description="ANK" evidence="3">
    <location>
        <begin position="304"/>
        <end position="336"/>
    </location>
</feature>